<dbReference type="STRING" id="1230456.C468_14767"/>
<keyword evidence="2 6" id="KW-0808">Transferase</keyword>
<comment type="caution">
    <text evidence="7">The sequence shown here is derived from an EMBL/GenBank/DDBJ whole genome shotgun (WGS) entry which is preliminary data.</text>
</comment>
<dbReference type="Gene3D" id="3.40.50.300">
    <property type="entry name" value="P-loop containing nucleotide triphosphate hydrolases"/>
    <property type="match status" value="1"/>
</dbReference>
<dbReference type="AlphaFoldDB" id="M0NNL4"/>
<dbReference type="InterPro" id="IPR027417">
    <property type="entry name" value="P-loop_NTPase"/>
</dbReference>
<feature type="binding site" evidence="6">
    <location>
        <begin position="93"/>
        <end position="101"/>
    </location>
    <ligand>
        <name>ATP</name>
        <dbReference type="ChEBI" id="CHEBI:30616"/>
    </ligand>
</feature>
<dbReference type="GO" id="GO:0006220">
    <property type="term" value="P:pyrimidine nucleotide metabolic process"/>
    <property type="evidence" value="ECO:0007669"/>
    <property type="project" value="UniProtKB-UniRule"/>
</dbReference>
<keyword evidence="4 6" id="KW-0418">Kinase</keyword>
<gene>
    <name evidence="6" type="primary">cmk</name>
    <name evidence="7" type="ORF">C468_14767</name>
</gene>
<reference evidence="7 8" key="1">
    <citation type="journal article" date="2014" name="PLoS Genet.">
        <title>Phylogenetically driven sequencing of extremely halophilic archaea reveals strategies for static and dynamic osmo-response.</title>
        <authorList>
            <person name="Becker E.A."/>
            <person name="Seitzer P.M."/>
            <person name="Tritt A."/>
            <person name="Larsen D."/>
            <person name="Krusor M."/>
            <person name="Yao A.I."/>
            <person name="Wu D."/>
            <person name="Madern D."/>
            <person name="Eisen J.A."/>
            <person name="Darling A.E."/>
            <person name="Facciotti M.T."/>
        </authorList>
    </citation>
    <scope>NUCLEOTIDE SEQUENCE [LARGE SCALE GENOMIC DNA]</scope>
    <source>
        <strain evidence="7 8">JCM 14978</strain>
    </source>
</reference>
<evidence type="ECO:0000256" key="5">
    <source>
        <dbReference type="ARBA" id="ARBA00022840"/>
    </source>
</evidence>
<sequence>MRLAVLRERLAEERPRRRLGRVLARAAARGFAHGHLLGAAGESGYVGVDPSPVRVRANRPVYPRSVRGAARMSGTSAAPEREIDRNLFITVSGPPGCGATTLVEGIAASLDCGYVSGGELFREIAAERDMSLSQLIAKTGESEEIDRALDRRLRRIAEKWGTANKAFVLESRLAGWIAGNRADIRIWLDAPDEVRADRTLDREEMTSEMQVREVIEEQRYQSYYGIDLSDRSIYDLAINTGRWDPEATLDLALTAIEGYDIESDEGAFDTPDFEI</sequence>
<name>M0NNL4_9EURY</name>
<comment type="catalytic activity">
    <reaction evidence="6">
        <text>dCMP + ATP = dCDP + ADP</text>
        <dbReference type="Rhea" id="RHEA:25094"/>
        <dbReference type="ChEBI" id="CHEBI:30616"/>
        <dbReference type="ChEBI" id="CHEBI:57566"/>
        <dbReference type="ChEBI" id="CHEBI:58593"/>
        <dbReference type="ChEBI" id="CHEBI:456216"/>
        <dbReference type="EC" id="2.7.4.25"/>
    </reaction>
</comment>
<dbReference type="PATRIC" id="fig|1230456.3.peg.2943"/>
<evidence type="ECO:0000313" key="8">
    <source>
        <dbReference type="Proteomes" id="UP000011546"/>
    </source>
</evidence>
<dbReference type="GO" id="GO:0005737">
    <property type="term" value="C:cytoplasm"/>
    <property type="evidence" value="ECO:0007669"/>
    <property type="project" value="UniProtKB-SubCell"/>
</dbReference>
<dbReference type="GO" id="GO:0036431">
    <property type="term" value="F:dCMP kinase activity"/>
    <property type="evidence" value="ECO:0007669"/>
    <property type="project" value="RHEA"/>
</dbReference>
<comment type="subcellular location">
    <subcellularLocation>
        <location evidence="6">Cytoplasm</location>
    </subcellularLocation>
</comment>
<accession>M0NNL4</accession>
<protein>
    <recommendedName>
        <fullName evidence="6">Cytidylate kinase</fullName>
        <shortName evidence="6">CK</shortName>
        <ecNumber evidence="6">2.7.4.25</ecNumber>
    </recommendedName>
    <alternativeName>
        <fullName evidence="6">Cytidine monophosphate kinase</fullName>
        <shortName evidence="6">CMP kinase</shortName>
    </alternativeName>
</protein>
<evidence type="ECO:0000256" key="4">
    <source>
        <dbReference type="ARBA" id="ARBA00022777"/>
    </source>
</evidence>
<keyword evidence="8" id="KW-1185">Reference proteome</keyword>
<dbReference type="GO" id="GO:0005524">
    <property type="term" value="F:ATP binding"/>
    <property type="evidence" value="ECO:0007669"/>
    <property type="project" value="UniProtKB-UniRule"/>
</dbReference>
<dbReference type="EC" id="2.7.4.25" evidence="6"/>
<evidence type="ECO:0000313" key="7">
    <source>
        <dbReference type="EMBL" id="EMA59381.1"/>
    </source>
</evidence>
<dbReference type="Pfam" id="PF13238">
    <property type="entry name" value="AAA_18"/>
    <property type="match status" value="1"/>
</dbReference>
<proteinExistence type="inferred from homology"/>
<dbReference type="SUPFAM" id="SSF52540">
    <property type="entry name" value="P-loop containing nucleoside triphosphate hydrolases"/>
    <property type="match status" value="1"/>
</dbReference>
<dbReference type="NCBIfam" id="TIGR02173">
    <property type="entry name" value="cyt_kin_arch"/>
    <property type="match status" value="1"/>
</dbReference>
<evidence type="ECO:0000256" key="3">
    <source>
        <dbReference type="ARBA" id="ARBA00022741"/>
    </source>
</evidence>
<dbReference type="EMBL" id="AOJH01000087">
    <property type="protein sequence ID" value="EMA59381.1"/>
    <property type="molecule type" value="Genomic_DNA"/>
</dbReference>
<evidence type="ECO:0000256" key="1">
    <source>
        <dbReference type="ARBA" id="ARBA00022490"/>
    </source>
</evidence>
<dbReference type="Proteomes" id="UP000011546">
    <property type="component" value="Unassembled WGS sequence"/>
</dbReference>
<keyword evidence="1 6" id="KW-0963">Cytoplasm</keyword>
<keyword evidence="5 6" id="KW-0067">ATP-binding</keyword>
<evidence type="ECO:0000256" key="2">
    <source>
        <dbReference type="ARBA" id="ARBA00022679"/>
    </source>
</evidence>
<dbReference type="HAMAP" id="MF_00239">
    <property type="entry name" value="Cytidyl_kinase_type2"/>
    <property type="match status" value="1"/>
</dbReference>
<keyword evidence="3 6" id="KW-0547">Nucleotide-binding</keyword>
<organism evidence="7 8">
    <name type="scientific">Halorubrum kocurii JCM 14978</name>
    <dbReference type="NCBI Taxonomy" id="1230456"/>
    <lineage>
        <taxon>Archaea</taxon>
        <taxon>Methanobacteriati</taxon>
        <taxon>Methanobacteriota</taxon>
        <taxon>Stenosarchaea group</taxon>
        <taxon>Halobacteria</taxon>
        <taxon>Halobacteriales</taxon>
        <taxon>Haloferacaceae</taxon>
        <taxon>Halorubrum</taxon>
    </lineage>
</organism>
<dbReference type="InterPro" id="IPR011892">
    <property type="entry name" value="Cyt_kin_arch"/>
</dbReference>
<evidence type="ECO:0000256" key="6">
    <source>
        <dbReference type="HAMAP-Rule" id="MF_00239"/>
    </source>
</evidence>
<comment type="similarity">
    <text evidence="6">Belongs to the cytidylate kinase family. Type 2 subfamily.</text>
</comment>
<comment type="catalytic activity">
    <reaction evidence="6">
        <text>CMP + ATP = CDP + ADP</text>
        <dbReference type="Rhea" id="RHEA:11600"/>
        <dbReference type="ChEBI" id="CHEBI:30616"/>
        <dbReference type="ChEBI" id="CHEBI:58069"/>
        <dbReference type="ChEBI" id="CHEBI:60377"/>
        <dbReference type="ChEBI" id="CHEBI:456216"/>
        <dbReference type="EC" id="2.7.4.25"/>
    </reaction>
</comment>
<dbReference type="GO" id="GO:0036430">
    <property type="term" value="F:CMP kinase activity"/>
    <property type="evidence" value="ECO:0007669"/>
    <property type="project" value="RHEA"/>
</dbReference>